<evidence type="ECO:0000256" key="2">
    <source>
        <dbReference type="ARBA" id="ARBA00022679"/>
    </source>
</evidence>
<keyword evidence="2" id="KW-0808">Transferase</keyword>
<dbReference type="InterPro" id="IPR000719">
    <property type="entry name" value="Prot_kinase_dom"/>
</dbReference>
<protein>
    <recommendedName>
        <fullName evidence="7">Protein kinase domain-containing protein</fullName>
    </recommendedName>
</protein>
<keyword evidence="9" id="KW-1185">Reference proteome</keyword>
<name>A0A4Z0ZBG6_9PEZI</name>
<keyword evidence="3 6" id="KW-0547">Nucleotide-binding</keyword>
<evidence type="ECO:0000313" key="9">
    <source>
        <dbReference type="Proteomes" id="UP000297716"/>
    </source>
</evidence>
<keyword evidence="5 6" id="KW-0067">ATP-binding</keyword>
<sequence length="519" mass="58690">MSTETKIDTEIQHFTNGALNQGGEDQVNVASTGSNEAEETEEEDIEYYGIGYDHVENVQLYNKGGHHPVHLGDVLNNRYEVVHKLGSGGFGLVWLGQDAVTNKWRAIKIMTAEYSTEGKEEKIYNHLLQRSSFKELEENHFLIPLEQFWIEGPNGRHHCIVLPVLGPTASSWRTEILANNSGQITEDSGVCHGDLKPDNVMMEVKGLDGLSKAEILELLGEPETCEVETESGKPPSPRAPEYIVLPPWDAWWEGITTSSPAIIDFGASYLTSDPPEVNGMSLSYAAPEVIWEKTFRLGPHSDIWSLAATIYQIVYDGTMFSGDHINSTVRSFEFFLGSLPEPYRSVRFEEWCAANRRHVADQVNKEERDQSQSIDEARWERLPVKWEYKSLLESRAKLVAETGYSDHFEAALGNERQFYPNITSKDDLTDEERYKVVKYKLPREDVVEIADLLQKMVRYDPTKRMTIDEVSRHNWLGNSPKSSVVASDIKSQISPKNPLGVISTLLIVLVAYAFQSKFR</sequence>
<organism evidence="8 9">
    <name type="scientific">Xylaria hypoxylon</name>
    <dbReference type="NCBI Taxonomy" id="37992"/>
    <lineage>
        <taxon>Eukaryota</taxon>
        <taxon>Fungi</taxon>
        <taxon>Dikarya</taxon>
        <taxon>Ascomycota</taxon>
        <taxon>Pezizomycotina</taxon>
        <taxon>Sordariomycetes</taxon>
        <taxon>Xylariomycetidae</taxon>
        <taxon>Xylariales</taxon>
        <taxon>Xylariaceae</taxon>
        <taxon>Xylaria</taxon>
    </lineage>
</organism>
<dbReference type="GO" id="GO:0005524">
    <property type="term" value="F:ATP binding"/>
    <property type="evidence" value="ECO:0007669"/>
    <property type="project" value="UniProtKB-UniRule"/>
</dbReference>
<dbReference type="Gene3D" id="3.30.200.20">
    <property type="entry name" value="Phosphorylase Kinase, domain 1"/>
    <property type="match status" value="1"/>
</dbReference>
<evidence type="ECO:0000256" key="1">
    <source>
        <dbReference type="ARBA" id="ARBA00022527"/>
    </source>
</evidence>
<dbReference type="STRING" id="37992.A0A4Z0ZBG6"/>
<keyword evidence="1" id="KW-0723">Serine/threonine-protein kinase</keyword>
<dbReference type="PROSITE" id="PS00107">
    <property type="entry name" value="PROTEIN_KINASE_ATP"/>
    <property type="match status" value="1"/>
</dbReference>
<dbReference type="Pfam" id="PF00069">
    <property type="entry name" value="Pkinase"/>
    <property type="match status" value="1"/>
</dbReference>
<dbReference type="AlphaFoldDB" id="A0A4Z0ZBG6"/>
<comment type="caution">
    <text evidence="8">The sequence shown here is derived from an EMBL/GenBank/DDBJ whole genome shotgun (WGS) entry which is preliminary data.</text>
</comment>
<evidence type="ECO:0000313" key="8">
    <source>
        <dbReference type="EMBL" id="TGJ88353.1"/>
    </source>
</evidence>
<dbReference type="Gene3D" id="1.10.510.10">
    <property type="entry name" value="Transferase(Phosphotransferase) domain 1"/>
    <property type="match status" value="1"/>
</dbReference>
<dbReference type="PANTHER" id="PTHR24058">
    <property type="entry name" value="DUAL SPECIFICITY PROTEIN KINASE"/>
    <property type="match status" value="1"/>
</dbReference>
<feature type="binding site" evidence="6">
    <location>
        <position position="108"/>
    </location>
    <ligand>
        <name>ATP</name>
        <dbReference type="ChEBI" id="CHEBI:30616"/>
    </ligand>
</feature>
<accession>A0A4Z0ZBG6</accession>
<dbReference type="PROSITE" id="PS50011">
    <property type="entry name" value="PROTEIN_KINASE_DOM"/>
    <property type="match status" value="1"/>
</dbReference>
<feature type="domain" description="Protein kinase" evidence="7">
    <location>
        <begin position="79"/>
        <end position="476"/>
    </location>
</feature>
<evidence type="ECO:0000256" key="3">
    <source>
        <dbReference type="ARBA" id="ARBA00022741"/>
    </source>
</evidence>
<evidence type="ECO:0000259" key="7">
    <source>
        <dbReference type="PROSITE" id="PS50011"/>
    </source>
</evidence>
<evidence type="ECO:0000256" key="4">
    <source>
        <dbReference type="ARBA" id="ARBA00022777"/>
    </source>
</evidence>
<dbReference type="OrthoDB" id="5979581at2759"/>
<proteinExistence type="predicted"/>
<dbReference type="Proteomes" id="UP000297716">
    <property type="component" value="Unassembled WGS sequence"/>
</dbReference>
<reference evidence="8 9" key="1">
    <citation type="submission" date="2019-03" db="EMBL/GenBank/DDBJ databases">
        <title>Draft genome sequence of Xylaria hypoxylon DSM 108379, a ubiquitous saprotrophic-parasitic fungi on hardwood.</title>
        <authorList>
            <person name="Buettner E."/>
            <person name="Leonhardt S."/>
            <person name="Gebauer A.M."/>
            <person name="Liers C."/>
            <person name="Hofrichter M."/>
            <person name="Kellner H."/>
        </authorList>
    </citation>
    <scope>NUCLEOTIDE SEQUENCE [LARGE SCALE GENOMIC DNA]</scope>
    <source>
        <strain evidence="8 9">DSM 108379</strain>
    </source>
</reference>
<dbReference type="InterPro" id="IPR008271">
    <property type="entry name" value="Ser/Thr_kinase_AS"/>
</dbReference>
<gene>
    <name evidence="8" type="ORF">E0Z10_g448</name>
</gene>
<dbReference type="EMBL" id="SKBN01000004">
    <property type="protein sequence ID" value="TGJ88353.1"/>
    <property type="molecule type" value="Genomic_DNA"/>
</dbReference>
<dbReference type="SUPFAM" id="SSF56112">
    <property type="entry name" value="Protein kinase-like (PK-like)"/>
    <property type="match status" value="1"/>
</dbReference>
<evidence type="ECO:0000256" key="5">
    <source>
        <dbReference type="ARBA" id="ARBA00022840"/>
    </source>
</evidence>
<dbReference type="InterPro" id="IPR050494">
    <property type="entry name" value="Ser_Thr_dual-spec_kinase"/>
</dbReference>
<dbReference type="InterPro" id="IPR011009">
    <property type="entry name" value="Kinase-like_dom_sf"/>
</dbReference>
<keyword evidence="4" id="KW-0418">Kinase</keyword>
<evidence type="ECO:0000256" key="6">
    <source>
        <dbReference type="PROSITE-ProRule" id="PRU10141"/>
    </source>
</evidence>
<dbReference type="SMART" id="SM00220">
    <property type="entry name" value="S_TKc"/>
    <property type="match status" value="1"/>
</dbReference>
<dbReference type="GO" id="GO:0004674">
    <property type="term" value="F:protein serine/threonine kinase activity"/>
    <property type="evidence" value="ECO:0007669"/>
    <property type="project" value="UniProtKB-KW"/>
</dbReference>
<dbReference type="InterPro" id="IPR017441">
    <property type="entry name" value="Protein_kinase_ATP_BS"/>
</dbReference>
<dbReference type="PROSITE" id="PS00108">
    <property type="entry name" value="PROTEIN_KINASE_ST"/>
    <property type="match status" value="1"/>
</dbReference>